<evidence type="ECO:0000256" key="6">
    <source>
        <dbReference type="RuleBase" id="RU367044"/>
    </source>
</evidence>
<dbReference type="PANTHER" id="PTHR31232:SF156">
    <property type="entry name" value="PLANT SELF-INCOMPATIBILITY PROTEIN S1 FAMILY-RELATED"/>
    <property type="match status" value="1"/>
</dbReference>
<sequence length="96" mass="11354">MFRLPSKKTFFLGHAISDDTLVQIFSRVPDKPTPLNLRCQSKDDDIGYHTLHTGQDLHWSFNRNFWGTTLFFCHFYWGSKTRVFNVYDSSINYDVL</sequence>
<dbReference type="Pfam" id="PF05938">
    <property type="entry name" value="Self-incomp_S1"/>
    <property type="match status" value="1"/>
</dbReference>
<evidence type="ECO:0000256" key="3">
    <source>
        <dbReference type="ARBA" id="ARBA00022471"/>
    </source>
</evidence>
<dbReference type="PANTHER" id="PTHR31232">
    <property type="match status" value="1"/>
</dbReference>
<proteinExistence type="inferred from homology"/>
<evidence type="ECO:0000313" key="7">
    <source>
        <dbReference type="EMBL" id="KAG5523588.1"/>
    </source>
</evidence>
<protein>
    <recommendedName>
        <fullName evidence="6">S-protein homolog</fullName>
    </recommendedName>
</protein>
<evidence type="ECO:0000256" key="5">
    <source>
        <dbReference type="ARBA" id="ARBA00022729"/>
    </source>
</evidence>
<keyword evidence="5" id="KW-0732">Signal</keyword>
<comment type="subcellular location">
    <subcellularLocation>
        <location evidence="1 6">Secreted</location>
    </subcellularLocation>
</comment>
<evidence type="ECO:0000256" key="4">
    <source>
        <dbReference type="ARBA" id="ARBA00022525"/>
    </source>
</evidence>
<accession>A0AAV6I7M1</accession>
<gene>
    <name evidence="7" type="ORF">RHGRI_035402</name>
</gene>
<keyword evidence="3 6" id="KW-0713">Self-incompatibility</keyword>
<evidence type="ECO:0000313" key="8">
    <source>
        <dbReference type="Proteomes" id="UP000823749"/>
    </source>
</evidence>
<organism evidence="7 8">
    <name type="scientific">Rhododendron griersonianum</name>
    <dbReference type="NCBI Taxonomy" id="479676"/>
    <lineage>
        <taxon>Eukaryota</taxon>
        <taxon>Viridiplantae</taxon>
        <taxon>Streptophyta</taxon>
        <taxon>Embryophyta</taxon>
        <taxon>Tracheophyta</taxon>
        <taxon>Spermatophyta</taxon>
        <taxon>Magnoliopsida</taxon>
        <taxon>eudicotyledons</taxon>
        <taxon>Gunneridae</taxon>
        <taxon>Pentapetalae</taxon>
        <taxon>asterids</taxon>
        <taxon>Ericales</taxon>
        <taxon>Ericaceae</taxon>
        <taxon>Ericoideae</taxon>
        <taxon>Rhodoreae</taxon>
        <taxon>Rhododendron</taxon>
    </lineage>
</organism>
<comment type="similarity">
    <text evidence="2 6">Belongs to the plant self-incompatibility (S1) protein family.</text>
</comment>
<dbReference type="InterPro" id="IPR010264">
    <property type="entry name" value="Self-incomp_S1"/>
</dbReference>
<keyword evidence="8" id="KW-1185">Reference proteome</keyword>
<comment type="caution">
    <text evidence="7">The sequence shown here is derived from an EMBL/GenBank/DDBJ whole genome shotgun (WGS) entry which is preliminary data.</text>
</comment>
<dbReference type="AlphaFoldDB" id="A0AAV6I7M1"/>
<dbReference type="Proteomes" id="UP000823749">
    <property type="component" value="Chromosome 12"/>
</dbReference>
<evidence type="ECO:0000256" key="2">
    <source>
        <dbReference type="ARBA" id="ARBA00005581"/>
    </source>
</evidence>
<evidence type="ECO:0000256" key="1">
    <source>
        <dbReference type="ARBA" id="ARBA00004613"/>
    </source>
</evidence>
<name>A0AAV6I7M1_9ERIC</name>
<keyword evidence="4 6" id="KW-0964">Secreted</keyword>
<reference evidence="7" key="1">
    <citation type="submission" date="2020-08" db="EMBL/GenBank/DDBJ databases">
        <title>Plant Genome Project.</title>
        <authorList>
            <person name="Zhang R.-G."/>
        </authorList>
    </citation>
    <scope>NUCLEOTIDE SEQUENCE</scope>
    <source>
        <strain evidence="7">WSP0</strain>
        <tissue evidence="7">Leaf</tissue>
    </source>
</reference>
<dbReference type="EMBL" id="JACTNZ010000012">
    <property type="protein sequence ID" value="KAG5523588.1"/>
    <property type="molecule type" value="Genomic_DNA"/>
</dbReference>
<dbReference type="GO" id="GO:0005576">
    <property type="term" value="C:extracellular region"/>
    <property type="evidence" value="ECO:0007669"/>
    <property type="project" value="UniProtKB-SubCell"/>
</dbReference>
<dbReference type="GO" id="GO:0060320">
    <property type="term" value="P:rejection of self pollen"/>
    <property type="evidence" value="ECO:0007669"/>
    <property type="project" value="UniProtKB-KW"/>
</dbReference>